<feature type="non-terminal residue" evidence="2">
    <location>
        <position position="1"/>
    </location>
</feature>
<sequence>WLIQLHTIVILSAVSGVFAHACFTGAPSGTTITRSYRKSSTKFAVRKMANLVGKSRQVLKVWKPLLEVMNHWRSDLHGIVILSTVSAFQVFLPMPVSQVLQVVQPSLEAPESNIMLGAAVSKKCPLQNLLLGLRDGRRLKGSSSNCEERGGWQQATWMIWLEPYVKCENMYNKLGFHGGQACHITLFRVPQNSEKKPSLGCILLGNPSRKIITETNSYFRYINYICCVCRDHREINVAFGIMNSTKSSCQGKKKKLQRTNCDVKKQIAASCTIMAKLEVWHFYEERFGKLSEMPHSAYKLITAANMRHKRKGKCKKLNITSAEKLGV</sequence>
<name>A0AAF0T8W2_SOLVR</name>
<dbReference type="EMBL" id="CP133612">
    <property type="protein sequence ID" value="WMV12247.1"/>
    <property type="molecule type" value="Genomic_DNA"/>
</dbReference>
<proteinExistence type="predicted"/>
<dbReference type="AlphaFoldDB" id="A0AAF0T8W2"/>
<gene>
    <name evidence="2" type="ORF">MTR67_005632</name>
    <name evidence="3" type="ORF">MTR67_005634</name>
</gene>
<dbReference type="EMBL" id="CP133612">
    <property type="protein sequence ID" value="WMV12249.1"/>
    <property type="molecule type" value="Genomic_DNA"/>
</dbReference>
<feature type="signal peptide" evidence="1">
    <location>
        <begin position="1"/>
        <end position="19"/>
    </location>
</feature>
<evidence type="ECO:0000256" key="1">
    <source>
        <dbReference type="SAM" id="SignalP"/>
    </source>
</evidence>
<keyword evidence="1" id="KW-0732">Signal</keyword>
<evidence type="ECO:0000313" key="3">
    <source>
        <dbReference type="EMBL" id="WMV12249.1"/>
    </source>
</evidence>
<protein>
    <submittedName>
        <fullName evidence="2">Uncharacterized protein</fullName>
    </submittedName>
</protein>
<accession>A0AAF0T8W2</accession>
<organism evidence="2 4">
    <name type="scientific">Solanum verrucosum</name>
    <dbReference type="NCBI Taxonomy" id="315347"/>
    <lineage>
        <taxon>Eukaryota</taxon>
        <taxon>Viridiplantae</taxon>
        <taxon>Streptophyta</taxon>
        <taxon>Embryophyta</taxon>
        <taxon>Tracheophyta</taxon>
        <taxon>Spermatophyta</taxon>
        <taxon>Magnoliopsida</taxon>
        <taxon>eudicotyledons</taxon>
        <taxon>Gunneridae</taxon>
        <taxon>Pentapetalae</taxon>
        <taxon>asterids</taxon>
        <taxon>lamiids</taxon>
        <taxon>Solanales</taxon>
        <taxon>Solanaceae</taxon>
        <taxon>Solanoideae</taxon>
        <taxon>Solaneae</taxon>
        <taxon>Solanum</taxon>
    </lineage>
</organism>
<dbReference type="Proteomes" id="UP001234989">
    <property type="component" value="Chromosome 1"/>
</dbReference>
<evidence type="ECO:0000313" key="2">
    <source>
        <dbReference type="EMBL" id="WMV12247.1"/>
    </source>
</evidence>
<feature type="chain" id="PRO_5042443413" evidence="1">
    <location>
        <begin position="20"/>
        <end position="327"/>
    </location>
</feature>
<evidence type="ECO:0000313" key="4">
    <source>
        <dbReference type="Proteomes" id="UP001234989"/>
    </source>
</evidence>
<reference evidence="2" key="1">
    <citation type="submission" date="2023-08" db="EMBL/GenBank/DDBJ databases">
        <title>A de novo genome assembly of Solanum verrucosum Schlechtendal, a Mexican diploid species geographically isolated from the other diploid A-genome species in potato relatives.</title>
        <authorList>
            <person name="Hosaka K."/>
        </authorList>
    </citation>
    <scope>NUCLEOTIDE SEQUENCE</scope>
    <source>
        <tissue evidence="2">Young leaves</tissue>
    </source>
</reference>
<keyword evidence="4" id="KW-1185">Reference proteome</keyword>